<organism evidence="22 23">
    <name type="scientific">Acipenser ruthenus</name>
    <name type="common">Sterlet sturgeon</name>
    <dbReference type="NCBI Taxonomy" id="7906"/>
    <lineage>
        <taxon>Eukaryota</taxon>
        <taxon>Metazoa</taxon>
        <taxon>Chordata</taxon>
        <taxon>Craniata</taxon>
        <taxon>Vertebrata</taxon>
        <taxon>Euteleostomi</taxon>
        <taxon>Actinopterygii</taxon>
        <taxon>Chondrostei</taxon>
        <taxon>Acipenseriformes</taxon>
        <taxon>Acipenseridae</taxon>
        <taxon>Acipenser</taxon>
    </lineage>
</organism>
<keyword evidence="16" id="KW-0539">Nucleus</keyword>
<dbReference type="AlphaFoldDB" id="A0A662YLW6"/>
<dbReference type="EMBL" id="SCEB01001423">
    <property type="protein sequence ID" value="RXM96811.1"/>
    <property type="molecule type" value="Genomic_DNA"/>
</dbReference>
<dbReference type="GO" id="GO:0000309">
    <property type="term" value="F:nicotinamide-nucleotide adenylyltransferase activity"/>
    <property type="evidence" value="ECO:0007669"/>
    <property type="project" value="UniProtKB-EC"/>
</dbReference>
<evidence type="ECO:0000256" key="5">
    <source>
        <dbReference type="ARBA" id="ARBA00005019"/>
    </source>
</evidence>
<evidence type="ECO:0000313" key="23">
    <source>
        <dbReference type="Proteomes" id="UP000289886"/>
    </source>
</evidence>
<dbReference type="GO" id="GO:0009435">
    <property type="term" value="P:NAD+ biosynthetic process"/>
    <property type="evidence" value="ECO:0007669"/>
    <property type="project" value="UniProtKB-UniPathway"/>
</dbReference>
<evidence type="ECO:0000259" key="21">
    <source>
        <dbReference type="Pfam" id="PF01467"/>
    </source>
</evidence>
<evidence type="ECO:0000256" key="11">
    <source>
        <dbReference type="ARBA" id="ARBA00022741"/>
    </source>
</evidence>
<gene>
    <name evidence="22" type="ORF">EOD39_15204</name>
</gene>
<evidence type="ECO:0000256" key="14">
    <source>
        <dbReference type="ARBA" id="ARBA00022842"/>
    </source>
</evidence>
<comment type="subcellular location">
    <subcellularLocation>
        <location evidence="3">Nucleus</location>
    </subcellularLocation>
</comment>
<reference evidence="22 23" key="1">
    <citation type="submission" date="2019-01" db="EMBL/GenBank/DDBJ databases">
        <title>Draft Genome and Complete Hox-Cluster Characterization of the Sterlet Sturgeon (Acipenser ruthenus).</title>
        <authorList>
            <person name="Wei Q."/>
        </authorList>
    </citation>
    <scope>NUCLEOTIDE SEQUENCE [LARGE SCALE GENOMIC DNA]</scope>
    <source>
        <strain evidence="22">WHYD16114868_AA</strain>
        <tissue evidence="22">Blood</tissue>
    </source>
</reference>
<keyword evidence="12" id="KW-0862">Zinc</keyword>
<dbReference type="PANTHER" id="PTHR12039">
    <property type="entry name" value="NICOTINAMIDE MONONUCLEOTIDE ADENYLYLTRANSFERASE"/>
    <property type="match status" value="1"/>
</dbReference>
<evidence type="ECO:0000256" key="3">
    <source>
        <dbReference type="ARBA" id="ARBA00004123"/>
    </source>
</evidence>
<dbReference type="SUPFAM" id="SSF52374">
    <property type="entry name" value="Nucleotidylyl transferase"/>
    <property type="match status" value="1"/>
</dbReference>
<evidence type="ECO:0000256" key="15">
    <source>
        <dbReference type="ARBA" id="ARBA00023027"/>
    </source>
</evidence>
<evidence type="ECO:0000256" key="10">
    <source>
        <dbReference type="ARBA" id="ARBA00022695"/>
    </source>
</evidence>
<comment type="subunit">
    <text evidence="19">Homohexamer. Interacts with ADPRT/PARP1.</text>
</comment>
<keyword evidence="23" id="KW-1185">Reference proteome</keyword>
<dbReference type="EC" id="2.7.7.1" evidence="20"/>
<proteinExistence type="inferred from homology"/>
<keyword evidence="10 20" id="KW-0548">Nucleotidyltransferase</keyword>
<keyword evidence="13 20" id="KW-0067">ATP-binding</keyword>
<keyword evidence="7" id="KW-0597">Phosphoprotein</keyword>
<evidence type="ECO:0000256" key="17">
    <source>
        <dbReference type="ARBA" id="ARBA00048514"/>
    </source>
</evidence>
<evidence type="ECO:0000256" key="16">
    <source>
        <dbReference type="ARBA" id="ARBA00023242"/>
    </source>
</evidence>
<evidence type="ECO:0000256" key="8">
    <source>
        <dbReference type="ARBA" id="ARBA00022642"/>
    </source>
</evidence>
<keyword evidence="8 20" id="KW-0662">Pyridine nucleotide biosynthesis</keyword>
<dbReference type="NCBIfam" id="TIGR00482">
    <property type="entry name" value="nicotinate (nicotinamide) nucleotide adenylyltransferase"/>
    <property type="match status" value="1"/>
</dbReference>
<evidence type="ECO:0000256" key="6">
    <source>
        <dbReference type="ARBA" id="ARBA00007064"/>
    </source>
</evidence>
<dbReference type="InterPro" id="IPR004821">
    <property type="entry name" value="Cyt_trans-like"/>
</dbReference>
<evidence type="ECO:0000256" key="9">
    <source>
        <dbReference type="ARBA" id="ARBA00022679"/>
    </source>
</evidence>
<evidence type="ECO:0000313" key="22">
    <source>
        <dbReference type="EMBL" id="RXM96811.1"/>
    </source>
</evidence>
<comment type="cofactor">
    <cofactor evidence="1">
        <name>Mg(2+)</name>
        <dbReference type="ChEBI" id="CHEBI:18420"/>
    </cofactor>
</comment>
<dbReference type="GO" id="GO:0005524">
    <property type="term" value="F:ATP binding"/>
    <property type="evidence" value="ECO:0007669"/>
    <property type="project" value="UniProtKB-KW"/>
</dbReference>
<dbReference type="InterPro" id="IPR045094">
    <property type="entry name" value="NMNAT_euk"/>
</dbReference>
<comment type="similarity">
    <text evidence="6 20">Belongs to the eukaryotic NMN adenylyltransferase family.</text>
</comment>
<dbReference type="GO" id="GO:0004515">
    <property type="term" value="F:nicotinate-nucleotide adenylyltransferase activity"/>
    <property type="evidence" value="ECO:0007669"/>
    <property type="project" value="UniProtKB-EC"/>
</dbReference>
<dbReference type="Proteomes" id="UP000289886">
    <property type="component" value="Unassembled WGS sequence"/>
</dbReference>
<protein>
    <recommendedName>
        <fullName evidence="20">Nicotinamide-nucleotide adenylyltransferase</fullName>
        <ecNumber evidence="20">2.7.7.1</ecNumber>
        <ecNumber evidence="20">2.7.7.18</ecNumber>
    </recommendedName>
</protein>
<feature type="domain" description="Cytidyltransferase-like" evidence="21">
    <location>
        <begin position="12"/>
        <end position="223"/>
    </location>
</feature>
<evidence type="ECO:0000256" key="13">
    <source>
        <dbReference type="ARBA" id="ARBA00022840"/>
    </source>
</evidence>
<dbReference type="InterPro" id="IPR051182">
    <property type="entry name" value="Euk_NMN_adenylyltrnsfrase"/>
</dbReference>
<comment type="catalytic activity">
    <reaction evidence="17">
        <text>nicotinate beta-D-ribonucleotide + ATP + H(+) = deamido-NAD(+) + diphosphate</text>
        <dbReference type="Rhea" id="RHEA:22860"/>
        <dbReference type="ChEBI" id="CHEBI:15378"/>
        <dbReference type="ChEBI" id="CHEBI:30616"/>
        <dbReference type="ChEBI" id="CHEBI:33019"/>
        <dbReference type="ChEBI" id="CHEBI:57502"/>
        <dbReference type="ChEBI" id="CHEBI:58437"/>
        <dbReference type="EC" id="2.7.7.18"/>
    </reaction>
    <physiologicalReaction direction="left-to-right" evidence="17">
        <dbReference type="Rhea" id="RHEA:22861"/>
    </physiologicalReaction>
    <physiologicalReaction direction="right-to-left" evidence="17">
        <dbReference type="Rhea" id="RHEA:22862"/>
    </physiologicalReaction>
</comment>
<evidence type="ECO:0000256" key="18">
    <source>
        <dbReference type="ARBA" id="ARBA00048969"/>
    </source>
</evidence>
<comment type="pathway">
    <text evidence="4 20">Cofactor biosynthesis; NAD(+) biosynthesis; NAD(+) from nicotinamide D-ribonucleotide: step 1/1.</text>
</comment>
<evidence type="ECO:0000256" key="20">
    <source>
        <dbReference type="RuleBase" id="RU362021"/>
    </source>
</evidence>
<dbReference type="FunFam" id="3.40.50.620:FF:000101">
    <property type="entry name" value="Nicotinamide-nucleotide adenylyltransferase"/>
    <property type="match status" value="1"/>
</dbReference>
<sequence>MEADTRTEVVLLACGSFNPITNMHMRLFELARDHLHETGKYKVVKGIISPVGDGYQKKGLIEAYHRVAMAVLASESSNWVKVDPWESEQEEWVETAKVVRHHHEELLMSGQCKDEADHVKKGKKRKLRASEGGVSEKLLNTAVPELKLLCGADLLESFGTPNLWKEEDIAEIVGKYGLVCVTRSGSDAQRFIYQSDLLWKHKKNIHLVNEWITNDISATRIRRALRRAQSVKYLLPEPVLDYIQSHNLYSPDSEEKNADVILAPLQKHANLSK</sequence>
<dbReference type="PANTHER" id="PTHR12039:SF21">
    <property type="entry name" value="NICOTINAMIDE_NICOTINIC ACID MONONUCLEOTIDE ADENYLYLTRANSFERASE 1"/>
    <property type="match status" value="1"/>
</dbReference>
<dbReference type="CDD" id="cd09286">
    <property type="entry name" value="NMNAT_Eukarya"/>
    <property type="match status" value="1"/>
</dbReference>
<dbReference type="InterPro" id="IPR014729">
    <property type="entry name" value="Rossmann-like_a/b/a_fold"/>
</dbReference>
<accession>A0A662YLW6</accession>
<keyword evidence="9 20" id="KW-0808">Transferase</keyword>
<dbReference type="Pfam" id="PF01467">
    <property type="entry name" value="CTP_transf_like"/>
    <property type="match status" value="1"/>
</dbReference>
<evidence type="ECO:0000256" key="4">
    <source>
        <dbReference type="ARBA" id="ARBA00004658"/>
    </source>
</evidence>
<evidence type="ECO:0000256" key="19">
    <source>
        <dbReference type="ARBA" id="ARBA00064648"/>
    </source>
</evidence>
<keyword evidence="11 20" id="KW-0547">Nucleotide-binding</keyword>
<keyword evidence="14" id="KW-0460">Magnesium</keyword>
<comment type="cofactor">
    <cofactor evidence="2">
        <name>Zn(2+)</name>
        <dbReference type="ChEBI" id="CHEBI:29105"/>
    </cofactor>
</comment>
<dbReference type="Gene3D" id="3.40.50.620">
    <property type="entry name" value="HUPs"/>
    <property type="match status" value="1"/>
</dbReference>
<keyword evidence="15 20" id="KW-0520">NAD</keyword>
<dbReference type="UniPathway" id="UPA00253">
    <property type="reaction ID" value="UER00332"/>
</dbReference>
<comment type="catalytic activity">
    <reaction evidence="18">
        <text>beta-nicotinamide D-ribonucleotide + ATP + H(+) = diphosphate + NAD(+)</text>
        <dbReference type="Rhea" id="RHEA:21360"/>
        <dbReference type="ChEBI" id="CHEBI:14649"/>
        <dbReference type="ChEBI" id="CHEBI:15378"/>
        <dbReference type="ChEBI" id="CHEBI:30616"/>
        <dbReference type="ChEBI" id="CHEBI:33019"/>
        <dbReference type="ChEBI" id="CHEBI:57540"/>
        <dbReference type="EC" id="2.7.7.1"/>
    </reaction>
    <physiologicalReaction direction="left-to-right" evidence="18">
        <dbReference type="Rhea" id="RHEA:21361"/>
    </physiologicalReaction>
    <physiologicalReaction direction="right-to-left" evidence="18">
        <dbReference type="Rhea" id="RHEA:21362"/>
    </physiologicalReaction>
</comment>
<evidence type="ECO:0000256" key="1">
    <source>
        <dbReference type="ARBA" id="ARBA00001946"/>
    </source>
</evidence>
<comment type="caution">
    <text evidence="22">The sequence shown here is derived from an EMBL/GenBank/DDBJ whole genome shotgun (WGS) entry which is preliminary data.</text>
</comment>
<dbReference type="EC" id="2.7.7.18" evidence="20"/>
<dbReference type="GO" id="GO:0005634">
    <property type="term" value="C:nucleus"/>
    <property type="evidence" value="ECO:0007669"/>
    <property type="project" value="UniProtKB-SubCell"/>
</dbReference>
<evidence type="ECO:0000256" key="7">
    <source>
        <dbReference type="ARBA" id="ARBA00022553"/>
    </source>
</evidence>
<comment type="pathway">
    <text evidence="5">Cofactor biosynthesis; NAD(+) biosynthesis; deamido-NAD(+) from nicotinate D-ribonucleotide: step 1/1.</text>
</comment>
<evidence type="ECO:0000256" key="12">
    <source>
        <dbReference type="ARBA" id="ARBA00022833"/>
    </source>
</evidence>
<name>A0A662YLW6_ACIRT</name>
<dbReference type="InterPro" id="IPR005248">
    <property type="entry name" value="NadD/NMNAT"/>
</dbReference>
<evidence type="ECO:0000256" key="2">
    <source>
        <dbReference type="ARBA" id="ARBA00001947"/>
    </source>
</evidence>